<evidence type="ECO:0000313" key="1">
    <source>
        <dbReference type="EMBL" id="CEM41084.1"/>
    </source>
</evidence>
<accession>A0A0G4HB61</accession>
<dbReference type="EMBL" id="CDMZ01002168">
    <property type="protein sequence ID" value="CEM41084.1"/>
    <property type="molecule type" value="Genomic_DNA"/>
</dbReference>
<dbReference type="PhylomeDB" id="A0A0G4HB61"/>
<dbReference type="AlphaFoldDB" id="A0A0G4HB61"/>
<dbReference type="VEuPathDB" id="CryptoDB:Cvel_25767"/>
<reference evidence="1" key="1">
    <citation type="submission" date="2014-11" db="EMBL/GenBank/DDBJ databases">
        <authorList>
            <person name="Otto D Thomas"/>
            <person name="Naeem Raeece"/>
        </authorList>
    </citation>
    <scope>NUCLEOTIDE SEQUENCE</scope>
</reference>
<name>A0A0G4HB61_9ALVE</name>
<sequence length="212" mass="23362">MAFRSEPFVSFEYSILLESLPAKGGAHRYVLAYLQDYTPMGLCDCLRRYEQQLGTPTPSTTIWFSNTLPSRSSSTPEPNHSKCIYCGVAYPWRKHVKCIACGASPHADRSTCPAIAHVCGYGKQGHLNAIYPSKLRASKAANVHCATVSFTSAAVISPDLVHGLHFGKDDGATVKAVGELYRPRKGLCLHHLHREGTRHPSFCADCWSQRLL</sequence>
<gene>
    <name evidence="1" type="ORF">Cvel_25767</name>
</gene>
<organism evidence="1">
    <name type="scientific">Chromera velia CCMP2878</name>
    <dbReference type="NCBI Taxonomy" id="1169474"/>
    <lineage>
        <taxon>Eukaryota</taxon>
        <taxon>Sar</taxon>
        <taxon>Alveolata</taxon>
        <taxon>Colpodellida</taxon>
        <taxon>Chromeraceae</taxon>
        <taxon>Chromera</taxon>
    </lineage>
</organism>
<protein>
    <submittedName>
        <fullName evidence="1">Uncharacterized protein</fullName>
    </submittedName>
</protein>
<proteinExistence type="predicted"/>